<dbReference type="CDD" id="cd01335">
    <property type="entry name" value="Radical_SAM"/>
    <property type="match status" value="1"/>
</dbReference>
<dbReference type="AlphaFoldDB" id="A0A0C2HSH1"/>
<evidence type="ECO:0000313" key="12">
    <source>
        <dbReference type="EMBL" id="KIH77755.1"/>
    </source>
</evidence>
<dbReference type="InterPro" id="IPR058240">
    <property type="entry name" value="rSAM_sf"/>
</dbReference>
<dbReference type="PROSITE" id="PS51918">
    <property type="entry name" value="RADICAL_SAM"/>
    <property type="match status" value="1"/>
</dbReference>
<evidence type="ECO:0000256" key="4">
    <source>
        <dbReference type="ARBA" id="ARBA00022617"/>
    </source>
</evidence>
<dbReference type="Pfam" id="PF04055">
    <property type="entry name" value="Radical_SAM"/>
    <property type="match status" value="1"/>
</dbReference>
<name>A0A0C2HSH1_9BACT</name>
<protein>
    <recommendedName>
        <fullName evidence="3 10">Heme chaperone HemW</fullName>
    </recommendedName>
</protein>
<evidence type="ECO:0000256" key="1">
    <source>
        <dbReference type="ARBA" id="ARBA00001966"/>
    </source>
</evidence>
<gene>
    <name evidence="12" type="ORF">GFER_03645</name>
</gene>
<dbReference type="SMART" id="SM00729">
    <property type="entry name" value="Elp3"/>
    <property type="match status" value="1"/>
</dbReference>
<dbReference type="GO" id="GO:0006779">
    <property type="term" value="P:porphyrin-containing compound biosynthetic process"/>
    <property type="evidence" value="ECO:0007669"/>
    <property type="project" value="InterPro"/>
</dbReference>
<keyword evidence="7 10" id="KW-0408">Iron</keyword>
<dbReference type="PANTHER" id="PTHR13932">
    <property type="entry name" value="COPROPORPHYRINIGEN III OXIDASE"/>
    <property type="match status" value="1"/>
</dbReference>
<comment type="similarity">
    <text evidence="2">Belongs to the anaerobic coproporphyrinogen-III oxidase family. HemW subfamily.</text>
</comment>
<feature type="domain" description="Radical SAM core" evidence="11">
    <location>
        <begin position="1"/>
        <end position="233"/>
    </location>
</feature>
<keyword evidence="10" id="KW-0004">4Fe-4S</keyword>
<dbReference type="Pfam" id="PF06969">
    <property type="entry name" value="HemN_C"/>
    <property type="match status" value="1"/>
</dbReference>
<keyword evidence="13" id="KW-1185">Reference proteome</keyword>
<keyword evidence="10" id="KW-0963">Cytoplasm</keyword>
<evidence type="ECO:0000256" key="3">
    <source>
        <dbReference type="ARBA" id="ARBA00017228"/>
    </source>
</evidence>
<keyword evidence="9 10" id="KW-0143">Chaperone</keyword>
<dbReference type="GO" id="GO:0046872">
    <property type="term" value="F:metal ion binding"/>
    <property type="evidence" value="ECO:0007669"/>
    <property type="project" value="UniProtKB-UniRule"/>
</dbReference>
<evidence type="ECO:0000256" key="7">
    <source>
        <dbReference type="ARBA" id="ARBA00023004"/>
    </source>
</evidence>
<dbReference type="GO" id="GO:0005737">
    <property type="term" value="C:cytoplasm"/>
    <property type="evidence" value="ECO:0007669"/>
    <property type="project" value="UniProtKB-SubCell"/>
</dbReference>
<dbReference type="SFLD" id="SFLDF00562">
    <property type="entry name" value="HemN-like__clustered_with_heat"/>
    <property type="match status" value="1"/>
</dbReference>
<evidence type="ECO:0000256" key="10">
    <source>
        <dbReference type="RuleBase" id="RU364116"/>
    </source>
</evidence>
<dbReference type="InterPro" id="IPR006638">
    <property type="entry name" value="Elp3/MiaA/NifB-like_rSAM"/>
</dbReference>
<keyword evidence="4 10" id="KW-0349">Heme</keyword>
<evidence type="ECO:0000256" key="6">
    <source>
        <dbReference type="ARBA" id="ARBA00022723"/>
    </source>
</evidence>
<dbReference type="NCBIfam" id="TIGR00539">
    <property type="entry name" value="hemN_rel"/>
    <property type="match status" value="1"/>
</dbReference>
<dbReference type="Proteomes" id="UP000035068">
    <property type="component" value="Unassembled WGS sequence"/>
</dbReference>
<comment type="subcellular location">
    <subcellularLocation>
        <location evidence="10">Cytoplasm</location>
    </subcellularLocation>
</comment>
<dbReference type="GO" id="GO:0004109">
    <property type="term" value="F:coproporphyrinogen oxidase activity"/>
    <property type="evidence" value="ECO:0007669"/>
    <property type="project" value="InterPro"/>
</dbReference>
<dbReference type="InterPro" id="IPR010723">
    <property type="entry name" value="HemN_C"/>
</dbReference>
<dbReference type="InterPro" id="IPR004559">
    <property type="entry name" value="HemW-like"/>
</dbReference>
<keyword evidence="8 10" id="KW-0411">Iron-sulfur</keyword>
<evidence type="ECO:0000256" key="8">
    <source>
        <dbReference type="ARBA" id="ARBA00023014"/>
    </source>
</evidence>
<keyword evidence="5 10" id="KW-0949">S-adenosyl-L-methionine</keyword>
<evidence type="ECO:0000259" key="11">
    <source>
        <dbReference type="PROSITE" id="PS51918"/>
    </source>
</evidence>
<evidence type="ECO:0000256" key="2">
    <source>
        <dbReference type="ARBA" id="ARBA00006100"/>
    </source>
</evidence>
<comment type="function">
    <text evidence="10">Probably acts as a heme chaperone, transferring heme to an unknown acceptor. Binds one molecule of heme per monomer, possibly covalently. Binds 1 [4Fe-4S] cluster. The cluster is coordinated with 3 cysteines and an exchangeable S-adenosyl-L-methionine.</text>
</comment>
<evidence type="ECO:0000256" key="5">
    <source>
        <dbReference type="ARBA" id="ARBA00022691"/>
    </source>
</evidence>
<comment type="caution">
    <text evidence="12">The sequence shown here is derived from an EMBL/GenBank/DDBJ whole genome shotgun (WGS) entry which is preliminary data.</text>
</comment>
<dbReference type="GO" id="GO:0051539">
    <property type="term" value="F:4 iron, 4 sulfur cluster binding"/>
    <property type="evidence" value="ECO:0007669"/>
    <property type="project" value="UniProtKB-UniRule"/>
</dbReference>
<keyword evidence="6 10" id="KW-0479">Metal-binding</keyword>
<dbReference type="SFLD" id="SFLDG01065">
    <property type="entry name" value="anaerobic_coproporphyrinogen-I"/>
    <property type="match status" value="1"/>
</dbReference>
<dbReference type="InterPro" id="IPR013785">
    <property type="entry name" value="Aldolase_TIM"/>
</dbReference>
<accession>A0A0C2HSH1</accession>
<dbReference type="RefSeq" id="WP_040096145.1">
    <property type="nucleotide sequence ID" value="NZ_JWJD01000001.1"/>
</dbReference>
<dbReference type="SFLD" id="SFLDS00029">
    <property type="entry name" value="Radical_SAM"/>
    <property type="match status" value="1"/>
</dbReference>
<dbReference type="SFLD" id="SFLDF00288">
    <property type="entry name" value="HemN-like__clustered_with_nucl"/>
    <property type="match status" value="1"/>
</dbReference>
<organism evidence="12 13">
    <name type="scientific">Geoalkalibacter ferrihydriticus DSM 17813</name>
    <dbReference type="NCBI Taxonomy" id="1121915"/>
    <lineage>
        <taxon>Bacteria</taxon>
        <taxon>Pseudomonadati</taxon>
        <taxon>Thermodesulfobacteriota</taxon>
        <taxon>Desulfuromonadia</taxon>
        <taxon>Desulfuromonadales</taxon>
        <taxon>Geoalkalibacteraceae</taxon>
        <taxon>Geoalkalibacter</taxon>
    </lineage>
</organism>
<evidence type="ECO:0000256" key="9">
    <source>
        <dbReference type="ARBA" id="ARBA00023186"/>
    </source>
</evidence>
<reference evidence="12 13" key="1">
    <citation type="submission" date="2014-12" db="EMBL/GenBank/DDBJ databases">
        <title>Genomes of Geoalkalibacter ferrihydriticus and Geoalkalibacter subterraneus, two haloalkaliphilic metal-reducing members of the Geobacteraceae.</title>
        <authorList>
            <person name="Badalamenti J.P."/>
            <person name="Torres C.I."/>
            <person name="Krajmalnik-Brown R."/>
            <person name="Bond D.R."/>
        </authorList>
    </citation>
    <scope>NUCLEOTIDE SEQUENCE [LARGE SCALE GENOMIC DNA]</scope>
    <source>
        <strain evidence="12 13">DSM 17813</strain>
    </source>
</reference>
<dbReference type="EMBL" id="JWJD01000001">
    <property type="protein sequence ID" value="KIH77755.1"/>
    <property type="molecule type" value="Genomic_DNA"/>
</dbReference>
<dbReference type="InterPro" id="IPR007197">
    <property type="entry name" value="rSAM"/>
</dbReference>
<proteinExistence type="inferred from homology"/>
<evidence type="ECO:0000313" key="13">
    <source>
        <dbReference type="Proteomes" id="UP000035068"/>
    </source>
</evidence>
<dbReference type="SUPFAM" id="SSF102114">
    <property type="entry name" value="Radical SAM enzymes"/>
    <property type="match status" value="1"/>
</dbReference>
<dbReference type="InterPro" id="IPR034505">
    <property type="entry name" value="Coproporphyrinogen-III_oxidase"/>
</dbReference>
<dbReference type="PANTHER" id="PTHR13932:SF5">
    <property type="entry name" value="RADICAL S-ADENOSYL METHIONINE DOMAIN-CONTAINING PROTEIN 1, MITOCHONDRIAL"/>
    <property type="match status" value="1"/>
</dbReference>
<dbReference type="Gene3D" id="3.20.20.70">
    <property type="entry name" value="Aldolase class I"/>
    <property type="match status" value="1"/>
</dbReference>
<comment type="cofactor">
    <cofactor evidence="1">
        <name>[4Fe-4S] cluster</name>
        <dbReference type="ChEBI" id="CHEBI:49883"/>
    </cofactor>
</comment>
<sequence>MSSLYIHVPFCRRKCLYCDFFSVEAGDEQLQAYPALLADHLRWSASSGFLHGPLNTIFFGGGTPSLLSPTAVGEILAAADKAFGVSADAEISLEANPGSLTANKLRDYRRAGITRLSLGVQSLSAPALLTLGRLHGPGEARQAVESAHAAGFKSLSLDLIFALPGQTPACLEGEIDAFLALAPDHLSCYGLTVEENTPFSLLQSRGALTLPDEDTYVAAFNLLHARLQDAGFEHYEISNYARPGHACRHNQVYWQRRTCLGIGAGAHSFHERGWGERWAVPDSLDVYRERLRRGAEPADLVESFVRQSAMAETLYLGLRTRAGVAHTDFSRRFGCRPDEAFPQALKQIRPYLRPASGRLCLGVAGWLLYDHLITSFL</sequence>